<accession>A0A1B7NJ64</accession>
<dbReference type="OrthoDB" id="3269550at2759"/>
<feature type="compositionally biased region" description="Polar residues" evidence="1">
    <location>
        <begin position="159"/>
        <end position="170"/>
    </location>
</feature>
<protein>
    <submittedName>
        <fullName evidence="2">Uncharacterized protein</fullName>
    </submittedName>
</protein>
<proteinExistence type="predicted"/>
<dbReference type="InParanoid" id="A0A1B7NJ64"/>
<feature type="region of interest" description="Disordered" evidence="1">
    <location>
        <begin position="159"/>
        <end position="187"/>
    </location>
</feature>
<evidence type="ECO:0000313" key="3">
    <source>
        <dbReference type="Proteomes" id="UP000092154"/>
    </source>
</evidence>
<feature type="region of interest" description="Disordered" evidence="1">
    <location>
        <begin position="111"/>
        <end position="143"/>
    </location>
</feature>
<name>A0A1B7NJ64_9AGAM</name>
<evidence type="ECO:0000313" key="2">
    <source>
        <dbReference type="EMBL" id="OAX44778.1"/>
    </source>
</evidence>
<dbReference type="EMBL" id="KV448122">
    <property type="protein sequence ID" value="OAX44778.1"/>
    <property type="molecule type" value="Genomic_DNA"/>
</dbReference>
<evidence type="ECO:0000256" key="1">
    <source>
        <dbReference type="SAM" id="MobiDB-lite"/>
    </source>
</evidence>
<dbReference type="Proteomes" id="UP000092154">
    <property type="component" value="Unassembled WGS sequence"/>
</dbReference>
<dbReference type="AlphaFoldDB" id="A0A1B7NJ64"/>
<feature type="region of interest" description="Disordered" evidence="1">
    <location>
        <begin position="228"/>
        <end position="251"/>
    </location>
</feature>
<gene>
    <name evidence="2" type="ORF">K503DRAFT_3911</name>
</gene>
<sequence>MSVHPREHTSSSTTQFPAKLQCIVSHNHGTRRRPATAPNSTSPSLMLPSSLHLRVAPQKAESNTIHDAPSPTAATLSRVFSRLINLGTNAKKSREIIPAVPNHSDDTVVRTGRKRLLRSPSQRLSTPSQTSSSQHTTPSTVRLVMPRPLPAMADITPESLTINSPFSSDISIGDETEEGNDEPKDHRNNVQLQMARLAKLKRHLGEEIPPEMVLSPTLLMDTAKSTSLVRTLSNPKKGHQKRRSVDPTVTA</sequence>
<feature type="region of interest" description="Disordered" evidence="1">
    <location>
        <begin position="26"/>
        <end position="46"/>
    </location>
</feature>
<organism evidence="2 3">
    <name type="scientific">Rhizopogon vinicolor AM-OR11-026</name>
    <dbReference type="NCBI Taxonomy" id="1314800"/>
    <lineage>
        <taxon>Eukaryota</taxon>
        <taxon>Fungi</taxon>
        <taxon>Dikarya</taxon>
        <taxon>Basidiomycota</taxon>
        <taxon>Agaricomycotina</taxon>
        <taxon>Agaricomycetes</taxon>
        <taxon>Agaricomycetidae</taxon>
        <taxon>Boletales</taxon>
        <taxon>Suillineae</taxon>
        <taxon>Rhizopogonaceae</taxon>
        <taxon>Rhizopogon</taxon>
    </lineage>
</organism>
<reference evidence="2 3" key="1">
    <citation type="submission" date="2016-06" db="EMBL/GenBank/DDBJ databases">
        <title>Comparative genomics of the ectomycorrhizal sister species Rhizopogon vinicolor and Rhizopogon vesiculosus (Basidiomycota: Boletales) reveals a divergence of the mating type B locus.</title>
        <authorList>
            <consortium name="DOE Joint Genome Institute"/>
            <person name="Mujic A.B."/>
            <person name="Kuo A."/>
            <person name="Tritt A."/>
            <person name="Lipzen A."/>
            <person name="Chen C."/>
            <person name="Johnson J."/>
            <person name="Sharma A."/>
            <person name="Barry K."/>
            <person name="Grigoriev I.V."/>
            <person name="Spatafora J.W."/>
        </authorList>
    </citation>
    <scope>NUCLEOTIDE SEQUENCE [LARGE SCALE GENOMIC DNA]</scope>
    <source>
        <strain evidence="2 3">AM-OR11-026</strain>
    </source>
</reference>
<feature type="compositionally biased region" description="Low complexity" evidence="1">
    <location>
        <begin position="118"/>
        <end position="140"/>
    </location>
</feature>
<keyword evidence="3" id="KW-1185">Reference proteome</keyword>